<dbReference type="GO" id="GO:0009236">
    <property type="term" value="P:cobalamin biosynthetic process"/>
    <property type="evidence" value="ECO:0007669"/>
    <property type="project" value="UniProtKB-UniRule"/>
</dbReference>
<comment type="catalytic activity">
    <reaction evidence="6">
        <text>2 cob(II)alamin + AH2 + 2 ATP = 2 adenosylcob(III)alamin + 2 triphosphate + A + 2 H(+)</text>
        <dbReference type="Rhea" id="RHEA:53304"/>
        <dbReference type="ChEBI" id="CHEBI:13193"/>
        <dbReference type="ChEBI" id="CHEBI:15378"/>
        <dbReference type="ChEBI" id="CHEBI:16304"/>
        <dbReference type="ChEBI" id="CHEBI:17499"/>
        <dbReference type="ChEBI" id="CHEBI:18036"/>
        <dbReference type="ChEBI" id="CHEBI:18408"/>
        <dbReference type="ChEBI" id="CHEBI:30616"/>
    </reaction>
</comment>
<keyword evidence="5 6" id="KW-0067">ATP-binding</keyword>
<comment type="subunit">
    <text evidence="2">Homotrimer.</text>
</comment>
<dbReference type="Proteomes" id="UP000697998">
    <property type="component" value="Unassembled WGS sequence"/>
</dbReference>
<dbReference type="Gene3D" id="1.20.1200.10">
    <property type="entry name" value="Cobalamin adenosyltransferase-like"/>
    <property type="match status" value="1"/>
</dbReference>
<dbReference type="NCBIfam" id="TIGR00636">
    <property type="entry name" value="PduO_Nterm"/>
    <property type="match status" value="1"/>
</dbReference>
<dbReference type="PANTHER" id="PTHR12213:SF0">
    <property type="entry name" value="CORRINOID ADENOSYLTRANSFERASE MMAB"/>
    <property type="match status" value="1"/>
</dbReference>
<evidence type="ECO:0000256" key="4">
    <source>
        <dbReference type="ARBA" id="ARBA00022741"/>
    </source>
</evidence>
<dbReference type="AlphaFoldDB" id="A0A935PXU6"/>
<dbReference type="Pfam" id="PF01923">
    <property type="entry name" value="Cob_adeno_trans"/>
    <property type="match status" value="1"/>
</dbReference>
<gene>
    <name evidence="8" type="ORF">IPJ27_11645</name>
</gene>
<evidence type="ECO:0000256" key="5">
    <source>
        <dbReference type="ARBA" id="ARBA00022840"/>
    </source>
</evidence>
<evidence type="ECO:0000256" key="1">
    <source>
        <dbReference type="ARBA" id="ARBA00007487"/>
    </source>
</evidence>
<keyword evidence="3 6" id="KW-0808">Transferase</keyword>
<evidence type="ECO:0000313" key="8">
    <source>
        <dbReference type="EMBL" id="MBK7675348.1"/>
    </source>
</evidence>
<accession>A0A935PXU6</accession>
<keyword evidence="6" id="KW-0169">Cobalamin biosynthesis</keyword>
<dbReference type="EMBL" id="JADJMH010000009">
    <property type="protein sequence ID" value="MBK7675348.1"/>
    <property type="molecule type" value="Genomic_DNA"/>
</dbReference>
<reference evidence="8 9" key="1">
    <citation type="submission" date="2020-10" db="EMBL/GenBank/DDBJ databases">
        <title>Connecting structure to function with the recovery of over 1000 high-quality activated sludge metagenome-assembled genomes encoding full-length rRNA genes using long-read sequencing.</title>
        <authorList>
            <person name="Singleton C.M."/>
            <person name="Petriglieri F."/>
            <person name="Kristensen J.M."/>
            <person name="Kirkegaard R.H."/>
            <person name="Michaelsen T.Y."/>
            <person name="Andersen M.H."/>
            <person name="Karst S.M."/>
            <person name="Dueholm M.S."/>
            <person name="Nielsen P.H."/>
            <person name="Albertsen M."/>
        </authorList>
    </citation>
    <scope>NUCLEOTIDE SEQUENCE [LARGE SCALE GENOMIC DNA]</scope>
    <source>
        <strain evidence="8">EsbW_18-Q3-R4-48_BATAC.285</strain>
    </source>
</reference>
<dbReference type="EC" id="2.5.1.-" evidence="6"/>
<keyword evidence="4 6" id="KW-0547">Nucleotide-binding</keyword>
<organism evidence="8 9">
    <name type="scientific">Candidatus Accumulibacter proximus</name>
    <dbReference type="NCBI Taxonomy" id="2954385"/>
    <lineage>
        <taxon>Bacteria</taxon>
        <taxon>Pseudomonadati</taxon>
        <taxon>Pseudomonadota</taxon>
        <taxon>Betaproteobacteria</taxon>
        <taxon>Candidatus Accumulibacter</taxon>
    </lineage>
</organism>
<dbReference type="InterPro" id="IPR036451">
    <property type="entry name" value="CblAdoTrfase-like_sf"/>
</dbReference>
<protein>
    <recommendedName>
        <fullName evidence="6">Cobalamin adenosyltransferase</fullName>
        <ecNumber evidence="6">2.5.1.-</ecNumber>
    </recommendedName>
</protein>
<dbReference type="InterPro" id="IPR016030">
    <property type="entry name" value="CblAdoTrfase-like"/>
</dbReference>
<evidence type="ECO:0000256" key="6">
    <source>
        <dbReference type="RuleBase" id="RU366026"/>
    </source>
</evidence>
<dbReference type="FunFam" id="1.20.1200.10:FF:000001">
    <property type="entry name" value="Cob(I)yrinic acid a,c-diamide adenosyltransferase"/>
    <property type="match status" value="1"/>
</dbReference>
<evidence type="ECO:0000256" key="2">
    <source>
        <dbReference type="ARBA" id="ARBA00011233"/>
    </source>
</evidence>
<comment type="similarity">
    <text evidence="1 6">Belongs to the Cob(I)alamin adenosyltransferase family.</text>
</comment>
<evidence type="ECO:0000313" key="9">
    <source>
        <dbReference type="Proteomes" id="UP000697998"/>
    </source>
</evidence>
<dbReference type="SUPFAM" id="SSF89028">
    <property type="entry name" value="Cobalamin adenosyltransferase-like"/>
    <property type="match status" value="1"/>
</dbReference>
<sequence>MGNRLSKIVTRTGDAGTTGLGDGTRVAKDSLRVETMGQVDELNSTIGLLLTEDMPDQIRQALIGVQHDLFDLGGELCIPGMTMINEAQVDRLEDLVEQFNADLSPLKDFILPGGTRAAAIAHLARTVCRRAERCIVHLASTETVSDFARKYLNRLSDLMFVLGRALNQAGGCGDVLWVQGKNRGSA</sequence>
<dbReference type="GO" id="GO:0005524">
    <property type="term" value="F:ATP binding"/>
    <property type="evidence" value="ECO:0007669"/>
    <property type="project" value="UniProtKB-UniRule"/>
</dbReference>
<feature type="domain" description="Cobalamin adenosyltransferase-like" evidence="7">
    <location>
        <begin position="8"/>
        <end position="165"/>
    </location>
</feature>
<dbReference type="InterPro" id="IPR029499">
    <property type="entry name" value="PduO-typ"/>
</dbReference>
<evidence type="ECO:0000256" key="3">
    <source>
        <dbReference type="ARBA" id="ARBA00022679"/>
    </source>
</evidence>
<proteinExistence type="inferred from homology"/>
<dbReference type="PANTHER" id="PTHR12213">
    <property type="entry name" value="CORRINOID ADENOSYLTRANSFERASE"/>
    <property type="match status" value="1"/>
</dbReference>
<comment type="caution">
    <text evidence="8">The sequence shown here is derived from an EMBL/GenBank/DDBJ whole genome shotgun (WGS) entry which is preliminary data.</text>
</comment>
<dbReference type="GO" id="GO:0008817">
    <property type="term" value="F:corrinoid adenosyltransferase activity"/>
    <property type="evidence" value="ECO:0007669"/>
    <property type="project" value="TreeGrafter"/>
</dbReference>
<name>A0A935PXU6_9PROT</name>
<evidence type="ECO:0000259" key="7">
    <source>
        <dbReference type="Pfam" id="PF01923"/>
    </source>
</evidence>